<dbReference type="OrthoDB" id="9801454at2"/>
<dbReference type="InterPro" id="IPR001453">
    <property type="entry name" value="MoaB/Mog_dom"/>
</dbReference>
<dbReference type="PIRSF" id="PIRSF006728">
    <property type="entry name" value="CinA"/>
    <property type="match status" value="1"/>
</dbReference>
<evidence type="ECO:0000256" key="1">
    <source>
        <dbReference type="HAMAP-Rule" id="MF_00226"/>
    </source>
</evidence>
<comment type="caution">
    <text evidence="3">The sequence shown here is derived from an EMBL/GenBank/DDBJ whole genome shotgun (WGS) entry which is preliminary data.</text>
</comment>
<dbReference type="SUPFAM" id="SSF142433">
    <property type="entry name" value="CinA-like"/>
    <property type="match status" value="1"/>
</dbReference>
<accession>A0A317T7C3</accession>
<dbReference type="InterPro" id="IPR041424">
    <property type="entry name" value="CinA_KH"/>
</dbReference>
<dbReference type="HAMAP" id="MF_00226_B">
    <property type="entry name" value="CinA_B"/>
    <property type="match status" value="1"/>
</dbReference>
<evidence type="ECO:0000313" key="3">
    <source>
        <dbReference type="EMBL" id="PWW82445.1"/>
    </source>
</evidence>
<dbReference type="CDD" id="cd00885">
    <property type="entry name" value="cinA"/>
    <property type="match status" value="1"/>
</dbReference>
<dbReference type="InterPro" id="IPR036653">
    <property type="entry name" value="CinA-like_C"/>
</dbReference>
<evidence type="ECO:0000259" key="2">
    <source>
        <dbReference type="SMART" id="SM00852"/>
    </source>
</evidence>
<dbReference type="NCBIfam" id="TIGR00200">
    <property type="entry name" value="cinA_nterm"/>
    <property type="match status" value="1"/>
</dbReference>
<dbReference type="SUPFAM" id="SSF53218">
    <property type="entry name" value="Molybdenum cofactor biosynthesis proteins"/>
    <property type="match status" value="1"/>
</dbReference>
<dbReference type="Proteomes" id="UP000246278">
    <property type="component" value="Unassembled WGS sequence"/>
</dbReference>
<reference evidence="4" key="1">
    <citation type="submission" date="2017-10" db="EMBL/GenBank/DDBJ databases">
        <authorList>
            <person name="Gaisin V.A."/>
            <person name="Rysina M.S."/>
            <person name="Grouzdev D.S."/>
        </authorList>
    </citation>
    <scope>NUCLEOTIDE SEQUENCE [LARGE SCALE GENOMIC DNA]</scope>
    <source>
        <strain evidence="4">V1</strain>
    </source>
</reference>
<sequence>MIAEIISIGDELLTGQKVNTNAGFICSALVGAGIGVKRIIACADSEDAIVDQFTDSLRRSDIAIVTGGLGPTRDDRTKQSAQRFLKRSLVLDEEVYTRTVEHYRSRGREPSAYLKHNAMIIDGATVIPNEKGLAPGMIISCEEGGQERYIVLMPGVPQEMKAMMRSTVVPFFSGKSSDHIVHSHIKTTGVGETALAEIIREIEDDLPDGTSLAYLPHTAGVDLRVSSIGSDKEVVESDNRITVDAIARRAKAFVYATTDISLEECIGRLLVSAGMRITTAESCTGGLIATRLTDVSGSSQYFEQGYVVYSNNAKEETLGVRTQTLVLHGAVSEEVAAEMAKSSLLKTGADIAVSATGIAGPGGGTEKKPVGMVCLGLASRKKNGDIEVETTTFYTHGDRLRNKIRFSEAALRIVWKKLRNLPAQD</sequence>
<protein>
    <recommendedName>
        <fullName evidence="1">CinA-like protein</fullName>
    </recommendedName>
</protein>
<dbReference type="InterPro" id="IPR008135">
    <property type="entry name" value="Competence-induced_CinA"/>
</dbReference>
<evidence type="ECO:0000313" key="4">
    <source>
        <dbReference type="Proteomes" id="UP000246278"/>
    </source>
</evidence>
<dbReference type="Gene3D" id="3.90.950.20">
    <property type="entry name" value="CinA-like"/>
    <property type="match status" value="1"/>
</dbReference>
<dbReference type="Pfam" id="PF00994">
    <property type="entry name" value="MoCF_biosynth"/>
    <property type="match status" value="1"/>
</dbReference>
<dbReference type="NCBIfam" id="TIGR00199">
    <property type="entry name" value="PncC_domain"/>
    <property type="match status" value="1"/>
</dbReference>
<dbReference type="AlphaFoldDB" id="A0A317T7C3"/>
<name>A0A317T7C3_9CHLB</name>
<dbReference type="InterPro" id="IPR036425">
    <property type="entry name" value="MoaB/Mog-like_dom_sf"/>
</dbReference>
<gene>
    <name evidence="3" type="ORF">CR164_05480</name>
</gene>
<dbReference type="EMBL" id="PDNZ01000003">
    <property type="protein sequence ID" value="PWW82445.1"/>
    <property type="molecule type" value="Genomic_DNA"/>
</dbReference>
<dbReference type="Gene3D" id="3.40.980.10">
    <property type="entry name" value="MoaB/Mog-like domain"/>
    <property type="match status" value="1"/>
</dbReference>
<proteinExistence type="inferred from homology"/>
<feature type="domain" description="MoaB/Mog" evidence="2">
    <location>
        <begin position="4"/>
        <end position="175"/>
    </location>
</feature>
<dbReference type="PANTHER" id="PTHR13939:SF0">
    <property type="entry name" value="NMN AMIDOHYDROLASE-LIKE PROTEIN YFAY"/>
    <property type="match status" value="1"/>
</dbReference>
<dbReference type="PANTHER" id="PTHR13939">
    <property type="entry name" value="NICOTINAMIDE-NUCLEOTIDE AMIDOHYDROLASE PNCC"/>
    <property type="match status" value="1"/>
</dbReference>
<organism evidence="3 4">
    <name type="scientific">Prosthecochloris marina</name>
    <dbReference type="NCBI Taxonomy" id="2017681"/>
    <lineage>
        <taxon>Bacteria</taxon>
        <taxon>Pseudomonadati</taxon>
        <taxon>Chlorobiota</taxon>
        <taxon>Chlorobiia</taxon>
        <taxon>Chlorobiales</taxon>
        <taxon>Chlorobiaceae</taxon>
        <taxon>Prosthecochloris</taxon>
    </lineage>
</organism>
<keyword evidence="4" id="KW-1185">Reference proteome</keyword>
<dbReference type="Pfam" id="PF18146">
    <property type="entry name" value="CinA_KH"/>
    <property type="match status" value="1"/>
</dbReference>
<dbReference type="Pfam" id="PF02464">
    <property type="entry name" value="CinA"/>
    <property type="match status" value="1"/>
</dbReference>
<dbReference type="RefSeq" id="WP_110022918.1">
    <property type="nucleotide sequence ID" value="NZ_PDNZ01000003.1"/>
</dbReference>
<comment type="similarity">
    <text evidence="1">Belongs to the CinA family.</text>
</comment>
<dbReference type="InterPro" id="IPR050101">
    <property type="entry name" value="CinA"/>
</dbReference>
<dbReference type="InterPro" id="IPR008136">
    <property type="entry name" value="CinA_C"/>
</dbReference>
<dbReference type="SMART" id="SM00852">
    <property type="entry name" value="MoCF_biosynth"/>
    <property type="match status" value="1"/>
</dbReference>